<dbReference type="InterPro" id="IPR036624">
    <property type="entry name" value="Hcp1-lik_sf"/>
</dbReference>
<dbReference type="EMBL" id="FN298493">
    <property type="protein sequence ID" value="CAX67773.1"/>
    <property type="molecule type" value="Genomic_DNA"/>
</dbReference>
<protein>
    <recommendedName>
        <fullName evidence="2">Type VI secretion system tube protein Hcp</fullName>
    </recommendedName>
</protein>
<evidence type="ECO:0008006" key="2">
    <source>
        <dbReference type="Google" id="ProtNLM"/>
    </source>
</evidence>
<gene>
    <name evidence="1" type="ORF">Y69_0044</name>
</gene>
<name>F2Q842_YEREN</name>
<organism evidence="1">
    <name type="scientific">Yersinia enterocolitica</name>
    <dbReference type="NCBI Taxonomy" id="630"/>
    <lineage>
        <taxon>Bacteria</taxon>
        <taxon>Pseudomonadati</taxon>
        <taxon>Pseudomonadota</taxon>
        <taxon>Gammaproteobacteria</taxon>
        <taxon>Enterobacterales</taxon>
        <taxon>Yersiniaceae</taxon>
        <taxon>Yersinia</taxon>
    </lineage>
</organism>
<proteinExistence type="predicted"/>
<dbReference type="Gene3D" id="2.30.110.20">
    <property type="entry name" value="Hcp1-like"/>
    <property type="match status" value="1"/>
</dbReference>
<dbReference type="SUPFAM" id="SSF141452">
    <property type="entry name" value="Hcp1-like"/>
    <property type="match status" value="1"/>
</dbReference>
<dbReference type="InterPro" id="IPR008514">
    <property type="entry name" value="T6SS_Hcp"/>
</dbReference>
<accession>F2Q842</accession>
<sequence length="163" mass="17767">MAEVETVFIKLPGIEGSTKVKGLEGFIPFNSVSFIISSEAKSDNNGVLSVGGAHLTPFRAVKYDDYKTDDSMVMKMLSGESFPEVIIVKATTNKGKLVENRRITLNNVCIISAETILVNDDRAISTFYFVSSKFKRESYSVGKDGSAVKVGPMAYDFTTAEAQ</sequence>
<reference evidence="1" key="1">
    <citation type="submission" date="2009-04" db="EMBL/GenBank/DDBJ databases">
        <title>Novel enterobacterial integrative and conjugative elements (ICEs), including a mobilisable relateive of SPI-7.</title>
        <authorList>
            <person name="Seth-Smith H.M."/>
        </authorList>
    </citation>
    <scope>NUCLEOTIDE SEQUENCE</scope>
    <source>
        <strain evidence="1">Y69</strain>
    </source>
</reference>
<evidence type="ECO:0000313" key="1">
    <source>
        <dbReference type="EMBL" id="CAX67773.1"/>
    </source>
</evidence>
<dbReference type="Pfam" id="PF05638">
    <property type="entry name" value="T6SS_HCP"/>
    <property type="match status" value="1"/>
</dbReference>
<dbReference type="AlphaFoldDB" id="F2Q842"/>